<evidence type="ECO:0000313" key="2">
    <source>
        <dbReference type="Proteomes" id="UP000003688"/>
    </source>
</evidence>
<sequence>MGSNRRGGLEFFDGPFCFGKARFGMGFAVAADGKDLFTAIHETLNVGIGGLAFGWILAGVAEAVETTLGGNATD</sequence>
<gene>
    <name evidence="1" type="ORF">Cflav_PD2151</name>
</gene>
<comment type="caution">
    <text evidence="1">The sequence shown here is derived from an EMBL/GenBank/DDBJ whole genome shotgun (WGS) entry which is preliminary data.</text>
</comment>
<proteinExistence type="predicted"/>
<keyword evidence="2" id="KW-1185">Reference proteome</keyword>
<reference evidence="1 2" key="1">
    <citation type="journal article" date="2011" name="J. Bacteriol.">
        <title>Genome sequence of 'Pedosphaera parvula' Ellin514, an aerobic Verrucomicrobial isolate from pasture soil.</title>
        <authorList>
            <person name="Kant R."/>
            <person name="van Passel M.W."/>
            <person name="Sangwan P."/>
            <person name="Palva A."/>
            <person name="Lucas S."/>
            <person name="Copeland A."/>
            <person name="Lapidus A."/>
            <person name="Glavina Del Rio T."/>
            <person name="Dalin E."/>
            <person name="Tice H."/>
            <person name="Bruce D."/>
            <person name="Goodwin L."/>
            <person name="Pitluck S."/>
            <person name="Chertkov O."/>
            <person name="Larimer F.W."/>
            <person name="Land M.L."/>
            <person name="Hauser L."/>
            <person name="Brettin T.S."/>
            <person name="Detter J.C."/>
            <person name="Han S."/>
            <person name="de Vos W.M."/>
            <person name="Janssen P.H."/>
            <person name="Smidt H."/>
        </authorList>
    </citation>
    <scope>NUCLEOTIDE SEQUENCE [LARGE SCALE GENOMIC DNA]</scope>
    <source>
        <strain evidence="1 2">Ellin514</strain>
    </source>
</reference>
<name>B9XLQ2_PEDPL</name>
<accession>B9XLQ2</accession>
<protein>
    <submittedName>
        <fullName evidence="1">Uncharacterized protein</fullName>
    </submittedName>
</protein>
<dbReference type="Proteomes" id="UP000003688">
    <property type="component" value="Unassembled WGS sequence"/>
</dbReference>
<organism evidence="1 2">
    <name type="scientific">Pedosphaera parvula (strain Ellin514)</name>
    <dbReference type="NCBI Taxonomy" id="320771"/>
    <lineage>
        <taxon>Bacteria</taxon>
        <taxon>Pseudomonadati</taxon>
        <taxon>Verrucomicrobiota</taxon>
        <taxon>Pedosphaerae</taxon>
        <taxon>Pedosphaerales</taxon>
        <taxon>Pedosphaeraceae</taxon>
        <taxon>Pedosphaera</taxon>
    </lineage>
</organism>
<dbReference type="EMBL" id="ABOX02000030">
    <property type="protein sequence ID" value="EEF59300.1"/>
    <property type="molecule type" value="Genomic_DNA"/>
</dbReference>
<evidence type="ECO:0000313" key="1">
    <source>
        <dbReference type="EMBL" id="EEF59300.1"/>
    </source>
</evidence>
<dbReference type="AlphaFoldDB" id="B9XLQ2"/>
<dbReference type="RefSeq" id="WP_007416741.1">
    <property type="nucleotide sequence ID" value="NZ_ABOX02000030.1"/>
</dbReference>